<dbReference type="InterPro" id="IPR035919">
    <property type="entry name" value="EAL_sf"/>
</dbReference>
<organism evidence="5 6">
    <name type="scientific">Rhodoferax saidenbachensis</name>
    <dbReference type="NCBI Taxonomy" id="1484693"/>
    <lineage>
        <taxon>Bacteria</taxon>
        <taxon>Pseudomonadati</taxon>
        <taxon>Pseudomonadota</taxon>
        <taxon>Betaproteobacteria</taxon>
        <taxon>Burkholderiales</taxon>
        <taxon>Comamonadaceae</taxon>
        <taxon>Rhodoferax</taxon>
    </lineage>
</organism>
<dbReference type="InterPro" id="IPR043128">
    <property type="entry name" value="Rev_trsase/Diguanyl_cyclase"/>
</dbReference>
<dbReference type="PROSITE" id="PS50887">
    <property type="entry name" value="GGDEF"/>
    <property type="match status" value="1"/>
</dbReference>
<dbReference type="Gene3D" id="3.30.450.40">
    <property type="match status" value="1"/>
</dbReference>
<feature type="domain" description="EAL" evidence="3">
    <location>
        <begin position="616"/>
        <end position="870"/>
    </location>
</feature>
<comment type="caution">
    <text evidence="5">The sequence shown here is derived from an EMBL/GenBank/DDBJ whole genome shotgun (WGS) entry which is preliminary data.</text>
</comment>
<dbReference type="InterPro" id="IPR029016">
    <property type="entry name" value="GAF-like_dom_sf"/>
</dbReference>
<dbReference type="SMART" id="SM00052">
    <property type="entry name" value="EAL"/>
    <property type="match status" value="1"/>
</dbReference>
<dbReference type="PROSITE" id="PS50883">
    <property type="entry name" value="EAL"/>
    <property type="match status" value="1"/>
</dbReference>
<dbReference type="InterPro" id="IPR001633">
    <property type="entry name" value="EAL_dom"/>
</dbReference>
<dbReference type="SMART" id="SM00065">
    <property type="entry name" value="GAF"/>
    <property type="match status" value="1"/>
</dbReference>
<dbReference type="PROSITE" id="PS50113">
    <property type="entry name" value="PAC"/>
    <property type="match status" value="1"/>
</dbReference>
<protein>
    <submittedName>
        <fullName evidence="5">Diguanylate cyclase (GGDEF)-like protein/PAS domain S-box-containing protein</fullName>
    </submittedName>
</protein>
<dbReference type="SMART" id="SM00086">
    <property type="entry name" value="PAC"/>
    <property type="match status" value="2"/>
</dbReference>
<dbReference type="NCBIfam" id="TIGR00229">
    <property type="entry name" value="sensory_box"/>
    <property type="match status" value="1"/>
</dbReference>
<dbReference type="Pfam" id="PF00989">
    <property type="entry name" value="PAS"/>
    <property type="match status" value="1"/>
</dbReference>
<dbReference type="InterPro" id="IPR000700">
    <property type="entry name" value="PAS-assoc_C"/>
</dbReference>
<dbReference type="EMBL" id="JAVDXO010000014">
    <property type="protein sequence ID" value="MDR7308807.1"/>
    <property type="molecule type" value="Genomic_DNA"/>
</dbReference>
<dbReference type="NCBIfam" id="TIGR00254">
    <property type="entry name" value="GGDEF"/>
    <property type="match status" value="1"/>
</dbReference>
<sequence>MSNSRLDTLPPSDLQRLLNAVPVPLFIKNASGEVLYLNAEWKQALGLGHGPLAAADKPRFFSPEQMAAFAAQDQVAFALRHTVTNEDEVWREDLQHCRRLLTTLAPVFDDAGQPQFLVGTTLDVSEQRLLQQQAHSERQLLEMLASNAKLVDIMTTFILDFEGIFPGVTCSVLLLDDDGVHLRHGAAPNLPEAYCQAINGAAIGPHTGSCGTAAYTGQDTLVTDITADPRWDDYRELALAHGYHACWSIPIRSTKGVVLGSFGNYYRHVRAPSEAELQAITRSAYLLGLAIERDRNERQMLADRHALEEAGRYRQAILDSMVDGLLTMDRRGAIHSYNNAACHMLGYGNDMAFHRTLNDLLAVPLDAEADGTLHLLADANALAGAGKTVEVQGRHHSGATFPISLSVSRIPQYAQETYVAVLRDVTQQRQDEEEIRRLAFYDPLTGLPNRRLLMDRVRQAMANSSRLGQHGALMFLDLDHFKLLNDTLGHDVGDELLQQVAERLRLCVREGDSVARLGGDEFVVLLEALSPNMHEAATQAEVVAHKVLEALAVPYNLRQHTYSSTPSIGIVMFMQDHQSMDDLLKKADVAMYQAKAAGRNTVRFFDPVMQAAVATHAELAKEIRQGLQRHEFVLHYQVQMDTQGQCIGAEALVRWNHSVRGLVTPAHFIPLAEETGMILPLGQWVLEAACRQLLEWGRHRATAQWTLAVNVSASQLAQPNFVDSVATALRTTGAPPHLLKMELTESMLVNDVEDLIVKMGAVQAMGVKFSLDDFGTGYSSLSYLKRLPLSQLKIDQSFVRDVLTDPSDAVIARTIVALGHSLGLAVLAEGVETAEQRDFLAEIGCDAFQGYFFGRPIPALTLAATLALAPH</sequence>
<gene>
    <name evidence="5" type="ORF">J2X15_004129</name>
</gene>
<dbReference type="SUPFAM" id="SSF55073">
    <property type="entry name" value="Nucleotide cyclase"/>
    <property type="match status" value="1"/>
</dbReference>
<evidence type="ECO:0000259" key="4">
    <source>
        <dbReference type="PROSITE" id="PS50887"/>
    </source>
</evidence>
<evidence type="ECO:0000313" key="6">
    <source>
        <dbReference type="Proteomes" id="UP001268089"/>
    </source>
</evidence>
<dbReference type="InterPro" id="IPR013656">
    <property type="entry name" value="PAS_4"/>
</dbReference>
<dbReference type="CDD" id="cd01948">
    <property type="entry name" value="EAL"/>
    <property type="match status" value="1"/>
</dbReference>
<dbReference type="InterPro" id="IPR035965">
    <property type="entry name" value="PAS-like_dom_sf"/>
</dbReference>
<evidence type="ECO:0000259" key="1">
    <source>
        <dbReference type="PROSITE" id="PS50112"/>
    </source>
</evidence>
<dbReference type="InterPro" id="IPR029787">
    <property type="entry name" value="Nucleotide_cyclase"/>
</dbReference>
<dbReference type="Pfam" id="PF00990">
    <property type="entry name" value="GGDEF"/>
    <property type="match status" value="1"/>
</dbReference>
<feature type="domain" description="GGDEF" evidence="4">
    <location>
        <begin position="469"/>
        <end position="607"/>
    </location>
</feature>
<dbReference type="RefSeq" id="WP_310346695.1">
    <property type="nucleotide sequence ID" value="NZ_JAVDXO010000014.1"/>
</dbReference>
<name>A0ABU1ZTC8_9BURK</name>
<dbReference type="Gene3D" id="3.20.20.450">
    <property type="entry name" value="EAL domain"/>
    <property type="match status" value="1"/>
</dbReference>
<dbReference type="PANTHER" id="PTHR44757:SF2">
    <property type="entry name" value="BIOFILM ARCHITECTURE MAINTENANCE PROTEIN MBAA"/>
    <property type="match status" value="1"/>
</dbReference>
<dbReference type="PANTHER" id="PTHR44757">
    <property type="entry name" value="DIGUANYLATE CYCLASE DGCP"/>
    <property type="match status" value="1"/>
</dbReference>
<dbReference type="Pfam" id="PF08448">
    <property type="entry name" value="PAS_4"/>
    <property type="match status" value="1"/>
</dbReference>
<accession>A0ABU1ZTC8</accession>
<dbReference type="InterPro" id="IPR012226">
    <property type="entry name" value="Diguanyl_cyclase/Pdiesterase"/>
</dbReference>
<dbReference type="SUPFAM" id="SSF141868">
    <property type="entry name" value="EAL domain-like"/>
    <property type="match status" value="1"/>
</dbReference>
<dbReference type="InterPro" id="IPR003018">
    <property type="entry name" value="GAF"/>
</dbReference>
<dbReference type="PROSITE" id="PS50112">
    <property type="entry name" value="PAS"/>
    <property type="match status" value="1"/>
</dbReference>
<dbReference type="Pfam" id="PF00563">
    <property type="entry name" value="EAL"/>
    <property type="match status" value="1"/>
</dbReference>
<dbReference type="SUPFAM" id="SSF55785">
    <property type="entry name" value="PYP-like sensor domain (PAS domain)"/>
    <property type="match status" value="2"/>
</dbReference>
<dbReference type="CDD" id="cd01949">
    <property type="entry name" value="GGDEF"/>
    <property type="match status" value="1"/>
</dbReference>
<evidence type="ECO:0000259" key="3">
    <source>
        <dbReference type="PROSITE" id="PS50883"/>
    </source>
</evidence>
<dbReference type="InterPro" id="IPR013767">
    <property type="entry name" value="PAS_fold"/>
</dbReference>
<dbReference type="Gene3D" id="3.30.450.20">
    <property type="entry name" value="PAS domain"/>
    <property type="match status" value="2"/>
</dbReference>
<dbReference type="InterPro" id="IPR000160">
    <property type="entry name" value="GGDEF_dom"/>
</dbReference>
<proteinExistence type="predicted"/>
<dbReference type="Gene3D" id="3.30.70.270">
    <property type="match status" value="1"/>
</dbReference>
<dbReference type="Proteomes" id="UP001268089">
    <property type="component" value="Unassembled WGS sequence"/>
</dbReference>
<dbReference type="InterPro" id="IPR001610">
    <property type="entry name" value="PAC"/>
</dbReference>
<dbReference type="CDD" id="cd00130">
    <property type="entry name" value="PAS"/>
    <property type="match status" value="1"/>
</dbReference>
<dbReference type="InterPro" id="IPR052155">
    <property type="entry name" value="Biofilm_reg_signaling"/>
</dbReference>
<dbReference type="Pfam" id="PF13185">
    <property type="entry name" value="GAF_2"/>
    <property type="match status" value="1"/>
</dbReference>
<keyword evidence="6" id="KW-1185">Reference proteome</keyword>
<dbReference type="PIRSF" id="PIRSF005925">
    <property type="entry name" value="Dos"/>
    <property type="match status" value="1"/>
</dbReference>
<feature type="domain" description="PAC" evidence="2">
    <location>
        <begin position="83"/>
        <end position="136"/>
    </location>
</feature>
<dbReference type="SMART" id="SM00267">
    <property type="entry name" value="GGDEF"/>
    <property type="match status" value="1"/>
</dbReference>
<dbReference type="InterPro" id="IPR000014">
    <property type="entry name" value="PAS"/>
</dbReference>
<dbReference type="SMART" id="SM00091">
    <property type="entry name" value="PAS"/>
    <property type="match status" value="2"/>
</dbReference>
<reference evidence="5 6" key="1">
    <citation type="submission" date="2023-07" db="EMBL/GenBank/DDBJ databases">
        <title>Sorghum-associated microbial communities from plants grown in Nebraska, USA.</title>
        <authorList>
            <person name="Schachtman D."/>
        </authorList>
    </citation>
    <scope>NUCLEOTIDE SEQUENCE [LARGE SCALE GENOMIC DNA]</scope>
    <source>
        <strain evidence="5 6">BE308</strain>
    </source>
</reference>
<feature type="domain" description="PAS" evidence="1">
    <location>
        <begin position="10"/>
        <end position="86"/>
    </location>
</feature>
<dbReference type="SUPFAM" id="SSF55781">
    <property type="entry name" value="GAF domain-like"/>
    <property type="match status" value="1"/>
</dbReference>
<evidence type="ECO:0000259" key="2">
    <source>
        <dbReference type="PROSITE" id="PS50113"/>
    </source>
</evidence>
<evidence type="ECO:0000313" key="5">
    <source>
        <dbReference type="EMBL" id="MDR7308807.1"/>
    </source>
</evidence>